<name>A0AAV4A773_9GAST</name>
<dbReference type="Proteomes" id="UP000735302">
    <property type="component" value="Unassembled WGS sequence"/>
</dbReference>
<proteinExistence type="predicted"/>
<keyword evidence="2" id="KW-0378">Hydrolase</keyword>
<dbReference type="EMBL" id="BLXT01003598">
    <property type="protein sequence ID" value="GFO02521.1"/>
    <property type="molecule type" value="Genomic_DNA"/>
</dbReference>
<keyword evidence="2" id="KW-0255">Endonuclease</keyword>
<feature type="region of interest" description="Disordered" evidence="1">
    <location>
        <begin position="40"/>
        <end position="97"/>
    </location>
</feature>
<organism evidence="2 3">
    <name type="scientific">Plakobranchus ocellatus</name>
    <dbReference type="NCBI Taxonomy" id="259542"/>
    <lineage>
        <taxon>Eukaryota</taxon>
        <taxon>Metazoa</taxon>
        <taxon>Spiralia</taxon>
        <taxon>Lophotrochozoa</taxon>
        <taxon>Mollusca</taxon>
        <taxon>Gastropoda</taxon>
        <taxon>Heterobranchia</taxon>
        <taxon>Euthyneura</taxon>
        <taxon>Panpulmonata</taxon>
        <taxon>Sacoglossa</taxon>
        <taxon>Placobranchoidea</taxon>
        <taxon>Plakobranchidae</taxon>
        <taxon>Plakobranchus</taxon>
    </lineage>
</organism>
<feature type="compositionally biased region" description="Basic and acidic residues" evidence="1">
    <location>
        <begin position="42"/>
        <end position="56"/>
    </location>
</feature>
<dbReference type="GO" id="GO:0004519">
    <property type="term" value="F:endonuclease activity"/>
    <property type="evidence" value="ECO:0007669"/>
    <property type="project" value="UniProtKB-KW"/>
</dbReference>
<accession>A0AAV4A773</accession>
<protein>
    <submittedName>
        <fullName evidence="2">Endonuclease-reverse transcriptase</fullName>
    </submittedName>
</protein>
<sequence length="140" mass="16639">MLNIKLKDRIPTIEIRKKTQVINVVQYIQRQKWGWAGHIARKKDDRWTERHTERQPRSRRRDRGRPDRWMISGEQQVHNGRGRHKIGGNGRHLQKATSCRVWTKPPSNQETRDDQLVEDVFGSRTQRIHSLSLSKGFTQL</sequence>
<gene>
    <name evidence="2" type="ORF">PoB_002902600</name>
</gene>
<evidence type="ECO:0000256" key="1">
    <source>
        <dbReference type="SAM" id="MobiDB-lite"/>
    </source>
</evidence>
<keyword evidence="3" id="KW-1185">Reference proteome</keyword>
<dbReference type="AlphaFoldDB" id="A0AAV4A773"/>
<keyword evidence="2" id="KW-0540">Nuclease</keyword>
<evidence type="ECO:0000313" key="3">
    <source>
        <dbReference type="Proteomes" id="UP000735302"/>
    </source>
</evidence>
<reference evidence="2 3" key="1">
    <citation type="journal article" date="2021" name="Elife">
        <title>Chloroplast acquisition without the gene transfer in kleptoplastic sea slugs, Plakobranchus ocellatus.</title>
        <authorList>
            <person name="Maeda T."/>
            <person name="Takahashi S."/>
            <person name="Yoshida T."/>
            <person name="Shimamura S."/>
            <person name="Takaki Y."/>
            <person name="Nagai Y."/>
            <person name="Toyoda A."/>
            <person name="Suzuki Y."/>
            <person name="Arimoto A."/>
            <person name="Ishii H."/>
            <person name="Satoh N."/>
            <person name="Nishiyama T."/>
            <person name="Hasebe M."/>
            <person name="Maruyama T."/>
            <person name="Minagawa J."/>
            <person name="Obokata J."/>
            <person name="Shigenobu S."/>
        </authorList>
    </citation>
    <scope>NUCLEOTIDE SEQUENCE [LARGE SCALE GENOMIC DNA]</scope>
</reference>
<comment type="caution">
    <text evidence="2">The sequence shown here is derived from an EMBL/GenBank/DDBJ whole genome shotgun (WGS) entry which is preliminary data.</text>
</comment>
<evidence type="ECO:0000313" key="2">
    <source>
        <dbReference type="EMBL" id="GFO02521.1"/>
    </source>
</evidence>